<keyword evidence="7" id="KW-1185">Reference proteome</keyword>
<evidence type="ECO:0000256" key="4">
    <source>
        <dbReference type="ARBA" id="ARBA00017712"/>
    </source>
</evidence>
<evidence type="ECO:0000313" key="6">
    <source>
        <dbReference type="EMBL" id="TFL02065.1"/>
    </source>
</evidence>
<dbReference type="Proteomes" id="UP000305067">
    <property type="component" value="Unassembled WGS sequence"/>
</dbReference>
<dbReference type="InterPro" id="IPR016181">
    <property type="entry name" value="Acyl_CoA_acyltransferase"/>
</dbReference>
<gene>
    <name evidence="6" type="ORF">BDV98DRAFT_566610</name>
</gene>
<evidence type="ECO:0000313" key="7">
    <source>
        <dbReference type="Proteomes" id="UP000305067"/>
    </source>
</evidence>
<dbReference type="EMBL" id="ML178823">
    <property type="protein sequence ID" value="TFL02065.1"/>
    <property type="molecule type" value="Genomic_DNA"/>
</dbReference>
<evidence type="ECO:0000256" key="1">
    <source>
        <dbReference type="ARBA" id="ARBA00002307"/>
    </source>
</evidence>
<dbReference type="PANTHER" id="PTHR10279">
    <property type="entry name" value="ORNITHINE DECARBOXYLASE ANTIZYME"/>
    <property type="match status" value="1"/>
</dbReference>
<dbReference type="STRING" id="1884261.A0A5C3QJ34"/>
<dbReference type="GO" id="GO:0005634">
    <property type="term" value="C:nucleus"/>
    <property type="evidence" value="ECO:0007669"/>
    <property type="project" value="TreeGrafter"/>
</dbReference>
<proteinExistence type="inferred from homology"/>
<comment type="function">
    <text evidence="1">Ornithine decarboxylase (ODC) antizyme protein that negatively regulates ODC activity and intracellular polyamine biosynthesis in response to increased intracellular polyamine levels. Binds to ODC monomers, inhibiting the assembly of the functional ODC homodimer, and targets the monomers for ubiquitin-independent proteolytic destruction by the 26S proteasome.</text>
</comment>
<keyword evidence="5" id="KW-0688">Ribosomal frameshifting</keyword>
<sequence length="121" mass="12367">MSLFPHDGMKALPYSQGVTISATALGGCTFDGVILDLPEDDGKTLYVDGKSAGGVDLKESIVALLDLASETLACSALVIVLDKADPALSSVLHSLMYVGGAIVTKPMFRAAPGAVLVGMDV</sequence>
<dbReference type="PANTHER" id="PTHR10279:SF10">
    <property type="entry name" value="ORNITHINE DECARBOXYLASE ANTIZYME"/>
    <property type="match status" value="1"/>
</dbReference>
<dbReference type="GO" id="GO:0075523">
    <property type="term" value="P:viral translational frameshifting"/>
    <property type="evidence" value="ECO:0007669"/>
    <property type="project" value="UniProtKB-KW"/>
</dbReference>
<dbReference type="SUPFAM" id="SSF55729">
    <property type="entry name" value="Acyl-CoA N-acyltransferases (Nat)"/>
    <property type="match status" value="1"/>
</dbReference>
<dbReference type="Gene3D" id="3.40.630.60">
    <property type="match status" value="1"/>
</dbReference>
<name>A0A5C3QJ34_9AGAR</name>
<dbReference type="AlphaFoldDB" id="A0A5C3QJ34"/>
<comment type="similarity">
    <text evidence="2">Belongs to the ODC antizyme family.</text>
</comment>
<reference evidence="6 7" key="1">
    <citation type="journal article" date="2019" name="Nat. Ecol. Evol.">
        <title>Megaphylogeny resolves global patterns of mushroom evolution.</title>
        <authorList>
            <person name="Varga T."/>
            <person name="Krizsan K."/>
            <person name="Foldi C."/>
            <person name="Dima B."/>
            <person name="Sanchez-Garcia M."/>
            <person name="Sanchez-Ramirez S."/>
            <person name="Szollosi G.J."/>
            <person name="Szarkandi J.G."/>
            <person name="Papp V."/>
            <person name="Albert L."/>
            <person name="Andreopoulos W."/>
            <person name="Angelini C."/>
            <person name="Antonin V."/>
            <person name="Barry K.W."/>
            <person name="Bougher N.L."/>
            <person name="Buchanan P."/>
            <person name="Buyck B."/>
            <person name="Bense V."/>
            <person name="Catcheside P."/>
            <person name="Chovatia M."/>
            <person name="Cooper J."/>
            <person name="Damon W."/>
            <person name="Desjardin D."/>
            <person name="Finy P."/>
            <person name="Geml J."/>
            <person name="Haridas S."/>
            <person name="Hughes K."/>
            <person name="Justo A."/>
            <person name="Karasinski D."/>
            <person name="Kautmanova I."/>
            <person name="Kiss B."/>
            <person name="Kocsube S."/>
            <person name="Kotiranta H."/>
            <person name="LaButti K.M."/>
            <person name="Lechner B.E."/>
            <person name="Liimatainen K."/>
            <person name="Lipzen A."/>
            <person name="Lukacs Z."/>
            <person name="Mihaltcheva S."/>
            <person name="Morgado L.N."/>
            <person name="Niskanen T."/>
            <person name="Noordeloos M.E."/>
            <person name="Ohm R.A."/>
            <person name="Ortiz-Santana B."/>
            <person name="Ovrebo C."/>
            <person name="Racz N."/>
            <person name="Riley R."/>
            <person name="Savchenko A."/>
            <person name="Shiryaev A."/>
            <person name="Soop K."/>
            <person name="Spirin V."/>
            <person name="Szebenyi C."/>
            <person name="Tomsovsky M."/>
            <person name="Tulloss R.E."/>
            <person name="Uehling J."/>
            <person name="Grigoriev I.V."/>
            <person name="Vagvolgyi C."/>
            <person name="Papp T."/>
            <person name="Martin F.M."/>
            <person name="Miettinen O."/>
            <person name="Hibbett D.S."/>
            <person name="Nagy L.G."/>
        </authorList>
    </citation>
    <scope>NUCLEOTIDE SEQUENCE [LARGE SCALE GENOMIC DNA]</scope>
    <source>
        <strain evidence="6 7">CBS 309.79</strain>
    </source>
</reference>
<evidence type="ECO:0000256" key="5">
    <source>
        <dbReference type="ARBA" id="ARBA00022758"/>
    </source>
</evidence>
<dbReference type="GO" id="GO:0005737">
    <property type="term" value="C:cytoplasm"/>
    <property type="evidence" value="ECO:0007669"/>
    <property type="project" value="TreeGrafter"/>
</dbReference>
<dbReference type="GO" id="GO:0008073">
    <property type="term" value="F:ornithine decarboxylase inhibitor activity"/>
    <property type="evidence" value="ECO:0007669"/>
    <property type="project" value="InterPro"/>
</dbReference>
<dbReference type="GO" id="GO:0045732">
    <property type="term" value="P:positive regulation of protein catabolic process"/>
    <property type="evidence" value="ECO:0007669"/>
    <property type="project" value="TreeGrafter"/>
</dbReference>
<organism evidence="6 7">
    <name type="scientific">Pterulicium gracile</name>
    <dbReference type="NCBI Taxonomy" id="1884261"/>
    <lineage>
        <taxon>Eukaryota</taxon>
        <taxon>Fungi</taxon>
        <taxon>Dikarya</taxon>
        <taxon>Basidiomycota</taxon>
        <taxon>Agaricomycotina</taxon>
        <taxon>Agaricomycetes</taxon>
        <taxon>Agaricomycetidae</taxon>
        <taxon>Agaricales</taxon>
        <taxon>Pleurotineae</taxon>
        <taxon>Pterulaceae</taxon>
        <taxon>Pterulicium</taxon>
    </lineage>
</organism>
<dbReference type="InterPro" id="IPR002993">
    <property type="entry name" value="ODC_AZ"/>
</dbReference>
<dbReference type="OrthoDB" id="5959761at2759"/>
<evidence type="ECO:0000256" key="3">
    <source>
        <dbReference type="ARBA" id="ARBA00011486"/>
    </source>
</evidence>
<evidence type="ECO:0000256" key="2">
    <source>
        <dbReference type="ARBA" id="ARBA00008796"/>
    </source>
</evidence>
<protein>
    <recommendedName>
        <fullName evidence="4">Ornithine decarboxylase antizyme</fullName>
    </recommendedName>
</protein>
<dbReference type="InterPro" id="IPR038581">
    <property type="entry name" value="ODC_AZ_sf"/>
</dbReference>
<comment type="subunit">
    <text evidence="3">Interacts with ODC and thereby sterically blocks ODC homodimerization.</text>
</comment>
<accession>A0A5C3QJ34</accession>
<dbReference type="Pfam" id="PF02100">
    <property type="entry name" value="ODC_AZ"/>
    <property type="match status" value="1"/>
</dbReference>